<evidence type="ECO:0000313" key="5">
    <source>
        <dbReference type="EMBL" id="ADJ45036.1"/>
    </source>
</evidence>
<keyword evidence="1 3" id="KW-0732">Signal</keyword>
<dbReference type="Gene3D" id="3.20.20.370">
    <property type="entry name" value="Glycoside hydrolase/deacetylase"/>
    <property type="match status" value="1"/>
</dbReference>
<accession>A0A0H3D480</accession>
<organism evidence="5 6">
    <name type="scientific">Amycolatopsis mediterranei (strain U-32)</name>
    <dbReference type="NCBI Taxonomy" id="749927"/>
    <lineage>
        <taxon>Bacteria</taxon>
        <taxon>Bacillati</taxon>
        <taxon>Actinomycetota</taxon>
        <taxon>Actinomycetes</taxon>
        <taxon>Pseudonocardiales</taxon>
        <taxon>Pseudonocardiaceae</taxon>
        <taxon>Amycolatopsis</taxon>
    </lineage>
</organism>
<evidence type="ECO:0000256" key="3">
    <source>
        <dbReference type="SAM" id="SignalP"/>
    </source>
</evidence>
<dbReference type="GeneID" id="92871007"/>
<evidence type="ECO:0000256" key="2">
    <source>
        <dbReference type="SAM" id="MobiDB-lite"/>
    </source>
</evidence>
<evidence type="ECO:0000259" key="4">
    <source>
        <dbReference type="Pfam" id="PF01522"/>
    </source>
</evidence>
<protein>
    <recommendedName>
        <fullName evidence="4">NodB homology domain-containing protein</fullName>
    </recommendedName>
</protein>
<name>A0A0H3D480_AMYMU</name>
<dbReference type="InterPro" id="IPR002509">
    <property type="entry name" value="NODB_dom"/>
</dbReference>
<evidence type="ECO:0000256" key="1">
    <source>
        <dbReference type="ARBA" id="ARBA00022729"/>
    </source>
</evidence>
<dbReference type="Pfam" id="PF01522">
    <property type="entry name" value="Polysacc_deac_1"/>
    <property type="match status" value="1"/>
</dbReference>
<dbReference type="KEGG" id="amd:AMED_3246"/>
<dbReference type="HOGENOM" id="CLU_058366_0_0_11"/>
<reference evidence="5 6" key="1">
    <citation type="journal article" date="2010" name="Cell Res.">
        <title>Complete genome sequence of the rifamycin SV-producing Amycolatopsis mediterranei U32 revealed its genetic characteristics in phylogeny and metabolism.</title>
        <authorList>
            <person name="Zhao W."/>
            <person name="Zhong Y."/>
            <person name="Yuan H."/>
            <person name="Wang J."/>
            <person name="Zheng H."/>
            <person name="Wang Y."/>
            <person name="Cen X."/>
            <person name="Xu F."/>
            <person name="Bai J."/>
            <person name="Han X."/>
            <person name="Lu G."/>
            <person name="Zhu Y."/>
            <person name="Shao Z."/>
            <person name="Yan H."/>
            <person name="Li C."/>
            <person name="Peng N."/>
            <person name="Zhang Z."/>
            <person name="Zhang Y."/>
            <person name="Lin W."/>
            <person name="Fan Y."/>
            <person name="Qin Z."/>
            <person name="Hu Y."/>
            <person name="Zhu B."/>
            <person name="Wang S."/>
            <person name="Ding X."/>
            <person name="Zhao G.P."/>
        </authorList>
    </citation>
    <scope>NUCLEOTIDE SEQUENCE [LARGE SCALE GENOMIC DNA]</scope>
    <source>
        <strain evidence="6">U-32</strain>
    </source>
</reference>
<gene>
    <name evidence="5" type="ordered locus">AMED_3246</name>
</gene>
<dbReference type="OrthoDB" id="9778320at2"/>
<feature type="region of interest" description="Disordered" evidence="2">
    <location>
        <begin position="301"/>
        <end position="322"/>
    </location>
</feature>
<dbReference type="PATRIC" id="fig|749927.5.peg.3350"/>
<dbReference type="InterPro" id="IPR051398">
    <property type="entry name" value="Polysacch_Deacetylase"/>
</dbReference>
<feature type="chain" id="PRO_5039564479" description="NodB homology domain-containing protein" evidence="3">
    <location>
        <begin position="19"/>
        <end position="335"/>
    </location>
</feature>
<dbReference type="PANTHER" id="PTHR34216">
    <property type="match status" value="1"/>
</dbReference>
<evidence type="ECO:0000313" key="6">
    <source>
        <dbReference type="Proteomes" id="UP000000328"/>
    </source>
</evidence>
<dbReference type="AlphaFoldDB" id="A0A0H3D480"/>
<dbReference type="GO" id="GO:0016810">
    <property type="term" value="F:hydrolase activity, acting on carbon-nitrogen (but not peptide) bonds"/>
    <property type="evidence" value="ECO:0007669"/>
    <property type="project" value="InterPro"/>
</dbReference>
<dbReference type="Proteomes" id="UP000000328">
    <property type="component" value="Chromosome"/>
</dbReference>
<dbReference type="RefSeq" id="WP_013225108.1">
    <property type="nucleotide sequence ID" value="NC_014318.1"/>
</dbReference>
<dbReference type="eggNOG" id="COG0726">
    <property type="taxonomic scope" value="Bacteria"/>
</dbReference>
<sequence>MRCLFRSGAGFTAVLALAACGAPAPVAPAPAPPHPAPAAAPVRITPAVARQVGADELGRVPVLMYHRLVAQPKSVYERTPADFTAELERLAAEDYVPVTTAELVSRRLDLPAGAHPVVLTFDDGDPSVFRLTPQGQPEQGTAVRILLDVAAAHPRFRPVASMYVNEHPFGGDTDGRTLRWLAEHHFEIGNHTRHHTNLRTATEPAATAAIAEEDTLIRQAVPGYRPTTLALPYGSRPHRTGLALQGPGYSYGGALLVGAGPAPSPCSSKFDPAAIPRIRSQSAGTEAEYGSTHWLDELAAPSGHRYTSDGDPSTVSYPRAEGPVAPECASVGLAY</sequence>
<dbReference type="PANTHER" id="PTHR34216:SF11">
    <property type="entry name" value="CHITOOLIGOSACCHARIDE DEACETYLASE"/>
    <property type="match status" value="1"/>
</dbReference>
<dbReference type="GO" id="GO:0005975">
    <property type="term" value="P:carbohydrate metabolic process"/>
    <property type="evidence" value="ECO:0007669"/>
    <property type="project" value="InterPro"/>
</dbReference>
<feature type="signal peptide" evidence="3">
    <location>
        <begin position="1"/>
        <end position="18"/>
    </location>
</feature>
<dbReference type="PROSITE" id="PS51257">
    <property type="entry name" value="PROKAR_LIPOPROTEIN"/>
    <property type="match status" value="1"/>
</dbReference>
<feature type="domain" description="NodB homology" evidence="4">
    <location>
        <begin position="113"/>
        <end position="250"/>
    </location>
</feature>
<dbReference type="InterPro" id="IPR011330">
    <property type="entry name" value="Glyco_hydro/deAcase_b/a-brl"/>
</dbReference>
<dbReference type="EMBL" id="CP002000">
    <property type="protein sequence ID" value="ADJ45036.1"/>
    <property type="molecule type" value="Genomic_DNA"/>
</dbReference>
<proteinExistence type="predicted"/>
<dbReference type="SUPFAM" id="SSF88713">
    <property type="entry name" value="Glycoside hydrolase/deacetylase"/>
    <property type="match status" value="1"/>
</dbReference>